<reference evidence="2 3" key="1">
    <citation type="submission" date="2024-02" db="EMBL/GenBank/DDBJ databases">
        <title>Bacterial strain from lacustrine sediment.</title>
        <authorList>
            <person name="Petit C."/>
            <person name="Fadhlaoui K."/>
        </authorList>
    </citation>
    <scope>NUCLEOTIDE SEQUENCE [LARGE SCALE GENOMIC DNA]</scope>
    <source>
        <strain evidence="2 3">IPX-CK</strain>
    </source>
</reference>
<evidence type="ECO:0000313" key="2">
    <source>
        <dbReference type="EMBL" id="XAH75993.1"/>
    </source>
</evidence>
<protein>
    <submittedName>
        <fullName evidence="2">DUF1836 domain-containing protein</fullName>
    </submittedName>
</protein>
<dbReference type="RefSeq" id="WP_342759565.1">
    <property type="nucleotide sequence ID" value="NZ_CP146256.1"/>
</dbReference>
<evidence type="ECO:0000313" key="3">
    <source>
        <dbReference type="Proteomes" id="UP001451571"/>
    </source>
</evidence>
<dbReference type="EMBL" id="CP146256">
    <property type="protein sequence ID" value="XAH75993.1"/>
    <property type="molecule type" value="Genomic_DNA"/>
</dbReference>
<dbReference type="InterPro" id="IPR014975">
    <property type="entry name" value="DUF1836"/>
</dbReference>
<gene>
    <name evidence="2" type="ORF">V6984_09630</name>
</gene>
<proteinExistence type="predicted"/>
<dbReference type="Proteomes" id="UP001451571">
    <property type="component" value="Chromosome"/>
</dbReference>
<dbReference type="PANTHER" id="PTHR40056">
    <property type="entry name" value="HYPOTHETICAL CYTOSOLIC PROTEIN"/>
    <property type="match status" value="1"/>
</dbReference>
<name>A0ABZ3F0D9_9FIRM</name>
<sequence length="217" mass="25429">MTIDKDDLLNSIIESLDRIQYIKLEDIPNIDLYMDQVTTFMDKKLKSATRNPEDDKILTKTMINNYAKNDLLPPPEKKKYSKEHILLLIFIYYYKGILTISDIQTLLNPLSERFFGNEEFGLSNVYKEVFSLEKEQVDVLKEDVISKFHVSKDTFEDAPEESREFLQLFSFICMLSFDVYVKKLLIEKMVDSFGKAADGKKKDAKREKPEPEQNKKN</sequence>
<accession>A0ABZ3F0D9</accession>
<feature type="region of interest" description="Disordered" evidence="1">
    <location>
        <begin position="195"/>
        <end position="217"/>
    </location>
</feature>
<dbReference type="Pfam" id="PF08876">
    <property type="entry name" value="DUF1836"/>
    <property type="match status" value="1"/>
</dbReference>
<dbReference type="PANTHER" id="PTHR40056:SF1">
    <property type="entry name" value="DUF1836 DOMAIN-CONTAINING PROTEIN"/>
    <property type="match status" value="1"/>
</dbReference>
<feature type="compositionally biased region" description="Basic and acidic residues" evidence="1">
    <location>
        <begin position="197"/>
        <end position="217"/>
    </location>
</feature>
<organism evidence="2 3">
    <name type="scientific">Kineothrix sedimenti</name>
    <dbReference type="NCBI Taxonomy" id="3123317"/>
    <lineage>
        <taxon>Bacteria</taxon>
        <taxon>Bacillati</taxon>
        <taxon>Bacillota</taxon>
        <taxon>Clostridia</taxon>
        <taxon>Lachnospirales</taxon>
        <taxon>Lachnospiraceae</taxon>
        <taxon>Kineothrix</taxon>
    </lineage>
</organism>
<evidence type="ECO:0000256" key="1">
    <source>
        <dbReference type="SAM" id="MobiDB-lite"/>
    </source>
</evidence>
<keyword evidence="3" id="KW-1185">Reference proteome</keyword>